<protein>
    <recommendedName>
        <fullName evidence="4">Biogenesis of lysosome-related organelles complex 1 subunit 2</fullName>
    </recommendedName>
</protein>
<evidence type="ECO:0000313" key="2">
    <source>
        <dbReference type="EMBL" id="KAH6585477.1"/>
    </source>
</evidence>
<dbReference type="Proteomes" id="UP001648503">
    <property type="component" value="Unassembled WGS sequence"/>
</dbReference>
<dbReference type="PANTHER" id="PTHR46479">
    <property type="entry name" value="BIOGENESIS OF LYSOSOME-RELATED ORGANELLES COMPLEX 1 SUBUNIT 2"/>
    <property type="match status" value="1"/>
</dbReference>
<evidence type="ECO:0008006" key="4">
    <source>
        <dbReference type="Google" id="ProtNLM"/>
    </source>
</evidence>
<comment type="caution">
    <text evidence="2">The sequence shown here is derived from an EMBL/GenBank/DDBJ whole genome shotgun (WGS) entry which is preliminary data.</text>
</comment>
<dbReference type="Pfam" id="PF10046">
    <property type="entry name" value="BLOC1_2"/>
    <property type="match status" value="1"/>
</dbReference>
<dbReference type="SUPFAM" id="SSF58104">
    <property type="entry name" value="Methyl-accepting chemotaxis protein (MCP) signaling domain"/>
    <property type="match status" value="1"/>
</dbReference>
<accession>A0ABQ8ES43</accession>
<comment type="similarity">
    <text evidence="1">Belongs to the BLOC1S2 family.</text>
</comment>
<name>A0ABQ8ES43_9FUNG</name>
<evidence type="ECO:0000313" key="3">
    <source>
        <dbReference type="Proteomes" id="UP001648503"/>
    </source>
</evidence>
<keyword evidence="3" id="KW-1185">Reference proteome</keyword>
<evidence type="ECO:0000256" key="1">
    <source>
        <dbReference type="ARBA" id="ARBA00008468"/>
    </source>
</evidence>
<dbReference type="InterPro" id="IPR019269">
    <property type="entry name" value="BLOC1_su2"/>
</dbReference>
<sequence length="107" mass="12184">MSSIHASDTEAHLQQVTHALQAEYSTVQDDFKTIEVLNTAAKEKYAGVSDIAQKLVSHTAILHRNYEHLGQRLQQMSDLENSITQLETLVKELIDHTKRIHRYLNSS</sequence>
<reference evidence="2 3" key="1">
    <citation type="submission" date="2021-02" db="EMBL/GenBank/DDBJ databases">
        <title>Variation within the Batrachochytrium salamandrivorans European outbreak.</title>
        <authorList>
            <person name="Kelly M."/>
            <person name="Pasmans F."/>
            <person name="Shea T.P."/>
            <person name="Munoz J.F."/>
            <person name="Carranza S."/>
            <person name="Cuomo C.A."/>
            <person name="Martel A."/>
        </authorList>
    </citation>
    <scope>NUCLEOTIDE SEQUENCE [LARGE SCALE GENOMIC DNA]</scope>
    <source>
        <strain evidence="2 3">AMFP18/2</strain>
    </source>
</reference>
<proteinExistence type="inferred from homology"/>
<gene>
    <name evidence="2" type="ORF">BASA50_001086</name>
</gene>
<organism evidence="2 3">
    <name type="scientific">Batrachochytrium salamandrivorans</name>
    <dbReference type="NCBI Taxonomy" id="1357716"/>
    <lineage>
        <taxon>Eukaryota</taxon>
        <taxon>Fungi</taxon>
        <taxon>Fungi incertae sedis</taxon>
        <taxon>Chytridiomycota</taxon>
        <taxon>Chytridiomycota incertae sedis</taxon>
        <taxon>Chytridiomycetes</taxon>
        <taxon>Rhizophydiales</taxon>
        <taxon>Rhizophydiales incertae sedis</taxon>
        <taxon>Batrachochytrium</taxon>
    </lineage>
</organism>
<dbReference type="PANTHER" id="PTHR46479:SF1">
    <property type="entry name" value="BIOGENESIS OF LYSOSOME-RELATED ORGANELLES COMPLEX 1 SUBUNIT 2"/>
    <property type="match status" value="1"/>
</dbReference>
<dbReference type="EMBL" id="JAFCIX010000580">
    <property type="protein sequence ID" value="KAH6585477.1"/>
    <property type="molecule type" value="Genomic_DNA"/>
</dbReference>